<name>A0AAE0JSL5_9PEZI</name>
<comment type="caution">
    <text evidence="1">The sequence shown here is derived from an EMBL/GenBank/DDBJ whole genome shotgun (WGS) entry which is preliminary data.</text>
</comment>
<sequence length="182" mass="20517">MDVTSFMYAHIHAVLRLNRDLERFGVFVALTDVTGLRMMRRRYQEQPAAAGHQMVVLSLPDVDFPARVALVARWPIFATRRPDASICNAGFLGFQERMRCPRERDRCWGSGLGSASFQKRKNTMFATLAEVEGEEPAREVFGANLEDGCRAPHVESYRRIFFGCKSGSSSLASSHLSVRCLR</sequence>
<evidence type="ECO:0000313" key="1">
    <source>
        <dbReference type="EMBL" id="KAK3360827.1"/>
    </source>
</evidence>
<evidence type="ECO:0000313" key="2">
    <source>
        <dbReference type="Proteomes" id="UP001287356"/>
    </source>
</evidence>
<dbReference type="Proteomes" id="UP001287356">
    <property type="component" value="Unassembled WGS sequence"/>
</dbReference>
<proteinExistence type="predicted"/>
<protein>
    <submittedName>
        <fullName evidence="1">Uncharacterized protein</fullName>
    </submittedName>
</protein>
<accession>A0AAE0JSL5</accession>
<organism evidence="1 2">
    <name type="scientific">Lasiosphaeria ovina</name>
    <dbReference type="NCBI Taxonomy" id="92902"/>
    <lineage>
        <taxon>Eukaryota</taxon>
        <taxon>Fungi</taxon>
        <taxon>Dikarya</taxon>
        <taxon>Ascomycota</taxon>
        <taxon>Pezizomycotina</taxon>
        <taxon>Sordariomycetes</taxon>
        <taxon>Sordariomycetidae</taxon>
        <taxon>Sordariales</taxon>
        <taxon>Lasiosphaeriaceae</taxon>
        <taxon>Lasiosphaeria</taxon>
    </lineage>
</organism>
<dbReference type="AlphaFoldDB" id="A0AAE0JSL5"/>
<reference evidence="1" key="1">
    <citation type="journal article" date="2023" name="Mol. Phylogenet. Evol.">
        <title>Genome-scale phylogeny and comparative genomics of the fungal order Sordariales.</title>
        <authorList>
            <person name="Hensen N."/>
            <person name="Bonometti L."/>
            <person name="Westerberg I."/>
            <person name="Brannstrom I.O."/>
            <person name="Guillou S."/>
            <person name="Cros-Aarteil S."/>
            <person name="Calhoun S."/>
            <person name="Haridas S."/>
            <person name="Kuo A."/>
            <person name="Mondo S."/>
            <person name="Pangilinan J."/>
            <person name="Riley R."/>
            <person name="LaButti K."/>
            <person name="Andreopoulos B."/>
            <person name="Lipzen A."/>
            <person name="Chen C."/>
            <person name="Yan M."/>
            <person name="Daum C."/>
            <person name="Ng V."/>
            <person name="Clum A."/>
            <person name="Steindorff A."/>
            <person name="Ohm R.A."/>
            <person name="Martin F."/>
            <person name="Silar P."/>
            <person name="Natvig D.O."/>
            <person name="Lalanne C."/>
            <person name="Gautier V."/>
            <person name="Ament-Velasquez S.L."/>
            <person name="Kruys A."/>
            <person name="Hutchinson M.I."/>
            <person name="Powell A.J."/>
            <person name="Barry K."/>
            <person name="Miller A.N."/>
            <person name="Grigoriev I.V."/>
            <person name="Debuchy R."/>
            <person name="Gladieux P."/>
            <person name="Hiltunen Thoren M."/>
            <person name="Johannesson H."/>
        </authorList>
    </citation>
    <scope>NUCLEOTIDE SEQUENCE</scope>
    <source>
        <strain evidence="1">CBS 958.72</strain>
    </source>
</reference>
<dbReference type="EMBL" id="JAULSN010000014">
    <property type="protein sequence ID" value="KAK3360827.1"/>
    <property type="molecule type" value="Genomic_DNA"/>
</dbReference>
<gene>
    <name evidence="1" type="ORF">B0T24DRAFT_599897</name>
</gene>
<keyword evidence="2" id="KW-1185">Reference proteome</keyword>
<reference evidence="1" key="2">
    <citation type="submission" date="2023-06" db="EMBL/GenBank/DDBJ databases">
        <authorList>
            <consortium name="Lawrence Berkeley National Laboratory"/>
            <person name="Haridas S."/>
            <person name="Hensen N."/>
            <person name="Bonometti L."/>
            <person name="Westerberg I."/>
            <person name="Brannstrom I.O."/>
            <person name="Guillou S."/>
            <person name="Cros-Aarteil S."/>
            <person name="Calhoun S."/>
            <person name="Kuo A."/>
            <person name="Mondo S."/>
            <person name="Pangilinan J."/>
            <person name="Riley R."/>
            <person name="Labutti K."/>
            <person name="Andreopoulos B."/>
            <person name="Lipzen A."/>
            <person name="Chen C."/>
            <person name="Yanf M."/>
            <person name="Daum C."/>
            <person name="Ng V."/>
            <person name="Clum A."/>
            <person name="Steindorff A."/>
            <person name="Ohm R."/>
            <person name="Martin F."/>
            <person name="Silar P."/>
            <person name="Natvig D."/>
            <person name="Lalanne C."/>
            <person name="Gautier V."/>
            <person name="Ament-Velasquez S.L."/>
            <person name="Kruys A."/>
            <person name="Hutchinson M.I."/>
            <person name="Powell A.J."/>
            <person name="Barry K."/>
            <person name="Miller A.N."/>
            <person name="Grigoriev I.V."/>
            <person name="Debuchy R."/>
            <person name="Gladieux P."/>
            <person name="Thoren M.H."/>
            <person name="Johannesson H."/>
        </authorList>
    </citation>
    <scope>NUCLEOTIDE SEQUENCE</scope>
    <source>
        <strain evidence="1">CBS 958.72</strain>
    </source>
</reference>